<dbReference type="PROSITE" id="PS51257">
    <property type="entry name" value="PROKAR_LIPOPROTEIN"/>
    <property type="match status" value="1"/>
</dbReference>
<dbReference type="Proteomes" id="UP000760545">
    <property type="component" value="Unassembled WGS sequence"/>
</dbReference>
<accession>A0ABX1D8P0</accession>
<dbReference type="EMBL" id="JAAVJS010000002">
    <property type="protein sequence ID" value="NJX14352.1"/>
    <property type="molecule type" value="Genomic_DNA"/>
</dbReference>
<comment type="caution">
    <text evidence="1">The sequence shown here is derived from an EMBL/GenBank/DDBJ whole genome shotgun (WGS) entry which is preliminary data.</text>
</comment>
<gene>
    <name evidence="1" type="ORF">HC176_02480</name>
</gene>
<keyword evidence="2" id="KW-1185">Reference proteome</keyword>
<protein>
    <recommendedName>
        <fullName evidence="3">Lipocalin-like domain-containing protein</fullName>
    </recommendedName>
</protein>
<sequence>MNRFIYVILVLILCGCSSNDNHKPKENETLLGKWKLIEQLMDPGDGSGTFQPVSSNRVFEFFSDGSVTVNGDMCYITTEIGDETTGTYIETNESDWHDGKITPPDCSFEGAKIYYQIEGENLILWYQCIEGCGQKFIKI</sequence>
<reference evidence="1 2" key="1">
    <citation type="submission" date="2020-03" db="EMBL/GenBank/DDBJ databases">
        <title>Tamlana sp. nov, isolated from XXX.</title>
        <authorList>
            <person name="Cao W.R."/>
        </authorList>
    </citation>
    <scope>NUCLEOTIDE SEQUENCE [LARGE SCALE GENOMIC DNA]</scope>
    <source>
        <strain evidence="1 2">HST1-43</strain>
    </source>
</reference>
<proteinExistence type="predicted"/>
<name>A0ABX1D8P0_9FLAO</name>
<evidence type="ECO:0000313" key="2">
    <source>
        <dbReference type="Proteomes" id="UP000760545"/>
    </source>
</evidence>
<dbReference type="RefSeq" id="WP_167916594.1">
    <property type="nucleotide sequence ID" value="NZ_JAAVJS010000002.1"/>
</dbReference>
<evidence type="ECO:0008006" key="3">
    <source>
        <dbReference type="Google" id="ProtNLM"/>
    </source>
</evidence>
<evidence type="ECO:0000313" key="1">
    <source>
        <dbReference type="EMBL" id="NJX14352.1"/>
    </source>
</evidence>
<organism evidence="1 2">
    <name type="scientific">Tamlana crocina</name>
    <dbReference type="NCBI Taxonomy" id="393006"/>
    <lineage>
        <taxon>Bacteria</taxon>
        <taxon>Pseudomonadati</taxon>
        <taxon>Bacteroidota</taxon>
        <taxon>Flavobacteriia</taxon>
        <taxon>Flavobacteriales</taxon>
        <taxon>Flavobacteriaceae</taxon>
        <taxon>Tamlana</taxon>
    </lineage>
</organism>